<sequence>MEMTSYQVTYLGDYPCGHRHTLSMEIKALGVSDAIEKSKEILSDSDIKSTNHTLYSVVPAGFGMCTLAEINLCPPKDQIKLLPCPFCGNDEVELNYSGWDGEDMFVIHCDCCGTKQPEDYQDTAVLVWNQREATPVTEAK</sequence>
<organism evidence="1 2">
    <name type="scientific">Providencia alcalifaciens</name>
    <dbReference type="NCBI Taxonomy" id="126385"/>
    <lineage>
        <taxon>Bacteria</taxon>
        <taxon>Pseudomonadati</taxon>
        <taxon>Pseudomonadota</taxon>
        <taxon>Gammaproteobacteria</taxon>
        <taxon>Enterobacterales</taxon>
        <taxon>Morganellaceae</taxon>
        <taxon>Providencia</taxon>
    </lineage>
</organism>
<dbReference type="Proteomes" id="UP000295055">
    <property type="component" value="Unassembled WGS sequence"/>
</dbReference>
<evidence type="ECO:0000313" key="1">
    <source>
        <dbReference type="EMBL" id="TCT38747.1"/>
    </source>
</evidence>
<reference evidence="1 2" key="1">
    <citation type="submission" date="2019-03" db="EMBL/GenBank/DDBJ databases">
        <title>Genomic analyses of the natural microbiome of Caenorhabditis elegans.</title>
        <authorList>
            <person name="Samuel B."/>
        </authorList>
    </citation>
    <scope>NUCLEOTIDE SEQUENCE [LARGE SCALE GENOMIC DNA]</scope>
    <source>
        <strain evidence="1 2">JUb102</strain>
    </source>
</reference>
<accession>A0A4R3NR45</accession>
<dbReference type="AlphaFoldDB" id="A0A4R3NR45"/>
<evidence type="ECO:0000313" key="2">
    <source>
        <dbReference type="Proteomes" id="UP000295055"/>
    </source>
</evidence>
<gene>
    <name evidence="1" type="ORF">EC835_101771</name>
</gene>
<comment type="caution">
    <text evidence="1">The sequence shown here is derived from an EMBL/GenBank/DDBJ whole genome shotgun (WGS) entry which is preliminary data.</text>
</comment>
<dbReference type="Pfam" id="PF14354">
    <property type="entry name" value="Lar_restr_allev"/>
    <property type="match status" value="1"/>
</dbReference>
<name>A0A4R3NR45_9GAMM</name>
<dbReference type="EMBL" id="SMAS01000001">
    <property type="protein sequence ID" value="TCT38747.1"/>
    <property type="molecule type" value="Genomic_DNA"/>
</dbReference>
<protein>
    <submittedName>
        <fullName evidence="1">Restriction alleviation protein Lar</fullName>
    </submittedName>
</protein>
<proteinExistence type="predicted"/>
<dbReference type="OrthoDB" id="6445749at2"/>
<dbReference type="RefSeq" id="WP_132495036.1">
    <property type="nucleotide sequence ID" value="NZ_SMAS01000001.1"/>
</dbReference>